<keyword evidence="2" id="KW-0472">Membrane</keyword>
<dbReference type="EMBL" id="MU855982">
    <property type="protein sequence ID" value="KAK3898196.1"/>
    <property type="molecule type" value="Genomic_DNA"/>
</dbReference>
<organism evidence="3 4">
    <name type="scientific">Staphylotrichum tortipilum</name>
    <dbReference type="NCBI Taxonomy" id="2831512"/>
    <lineage>
        <taxon>Eukaryota</taxon>
        <taxon>Fungi</taxon>
        <taxon>Dikarya</taxon>
        <taxon>Ascomycota</taxon>
        <taxon>Pezizomycotina</taxon>
        <taxon>Sordariomycetes</taxon>
        <taxon>Sordariomycetidae</taxon>
        <taxon>Sordariales</taxon>
        <taxon>Chaetomiaceae</taxon>
        <taxon>Staphylotrichum</taxon>
    </lineage>
</organism>
<evidence type="ECO:0000256" key="1">
    <source>
        <dbReference type="SAM" id="MobiDB-lite"/>
    </source>
</evidence>
<comment type="caution">
    <text evidence="3">The sequence shown here is derived from an EMBL/GenBank/DDBJ whole genome shotgun (WGS) entry which is preliminary data.</text>
</comment>
<feature type="region of interest" description="Disordered" evidence="1">
    <location>
        <begin position="1"/>
        <end position="22"/>
    </location>
</feature>
<accession>A0AAN6MDR6</accession>
<keyword evidence="2" id="KW-0812">Transmembrane</keyword>
<sequence length="363" mass="40966">MPPKSALKSRLTPSKPSPPSAPLPPFKLAPSALAPFTTTLPRGPVYLTHLDPRPAPFKRNLFLVPCALNLAVIGLFVWRVWYILPYYLLLLESLLGTENETTLRAVEMEYGELVRAVVRRAATFALDFLLGVFVWPWPYEFIFGGRSGRGSPLGWRWVVGFRQREVYVRRSREGWDRALRGGKDGKGEVDLFDAQSGQAREARETVLGKVRAGTAPQLIQAKTGYLMQDGDWDLDWQAMVDATWLVDKKEVAVEAFTNVMLLHHERFGWVTVELGHGPQAEQETRRMQVLAFREALGAIGKEDLFFRWVEMIQVETTQPGGFTEERQVAAAQKIRDMFKSNGVDFDELWRETVGTDGLAGMPS</sequence>
<feature type="transmembrane region" description="Helical" evidence="2">
    <location>
        <begin position="61"/>
        <end position="84"/>
    </location>
</feature>
<protein>
    <submittedName>
        <fullName evidence="3">Uncharacterized protein</fullName>
    </submittedName>
</protein>
<dbReference type="Proteomes" id="UP001303889">
    <property type="component" value="Unassembled WGS sequence"/>
</dbReference>
<evidence type="ECO:0000256" key="2">
    <source>
        <dbReference type="SAM" id="Phobius"/>
    </source>
</evidence>
<gene>
    <name evidence="3" type="ORF">C8A05DRAFT_38221</name>
</gene>
<dbReference type="AlphaFoldDB" id="A0AAN6MDR6"/>
<proteinExistence type="predicted"/>
<evidence type="ECO:0000313" key="3">
    <source>
        <dbReference type="EMBL" id="KAK3898196.1"/>
    </source>
</evidence>
<reference evidence="3" key="2">
    <citation type="submission" date="2023-05" db="EMBL/GenBank/DDBJ databases">
        <authorList>
            <consortium name="Lawrence Berkeley National Laboratory"/>
            <person name="Steindorff A."/>
            <person name="Hensen N."/>
            <person name="Bonometti L."/>
            <person name="Westerberg I."/>
            <person name="Brannstrom I.O."/>
            <person name="Guillou S."/>
            <person name="Cros-Aarteil S."/>
            <person name="Calhoun S."/>
            <person name="Haridas S."/>
            <person name="Kuo A."/>
            <person name="Mondo S."/>
            <person name="Pangilinan J."/>
            <person name="Riley R."/>
            <person name="Labutti K."/>
            <person name="Andreopoulos B."/>
            <person name="Lipzen A."/>
            <person name="Chen C."/>
            <person name="Yanf M."/>
            <person name="Daum C."/>
            <person name="Ng V."/>
            <person name="Clum A."/>
            <person name="Ohm R."/>
            <person name="Martin F."/>
            <person name="Silar P."/>
            <person name="Natvig D."/>
            <person name="Lalanne C."/>
            <person name="Gautier V."/>
            <person name="Ament-Velasquez S.L."/>
            <person name="Kruys A."/>
            <person name="Hutchinson M.I."/>
            <person name="Powell A.J."/>
            <person name="Barry K."/>
            <person name="Miller A.N."/>
            <person name="Grigoriev I.V."/>
            <person name="Debuchy R."/>
            <person name="Gladieux P."/>
            <person name="Thoren M.H."/>
            <person name="Johannesson H."/>
        </authorList>
    </citation>
    <scope>NUCLEOTIDE SEQUENCE</scope>
    <source>
        <strain evidence="3">CBS 103.79</strain>
    </source>
</reference>
<keyword evidence="4" id="KW-1185">Reference proteome</keyword>
<keyword evidence="2" id="KW-1133">Transmembrane helix</keyword>
<evidence type="ECO:0000313" key="4">
    <source>
        <dbReference type="Proteomes" id="UP001303889"/>
    </source>
</evidence>
<reference evidence="3" key="1">
    <citation type="journal article" date="2023" name="Mol. Phylogenet. Evol.">
        <title>Genome-scale phylogeny and comparative genomics of the fungal order Sordariales.</title>
        <authorList>
            <person name="Hensen N."/>
            <person name="Bonometti L."/>
            <person name="Westerberg I."/>
            <person name="Brannstrom I.O."/>
            <person name="Guillou S."/>
            <person name="Cros-Aarteil S."/>
            <person name="Calhoun S."/>
            <person name="Haridas S."/>
            <person name="Kuo A."/>
            <person name="Mondo S."/>
            <person name="Pangilinan J."/>
            <person name="Riley R."/>
            <person name="LaButti K."/>
            <person name="Andreopoulos B."/>
            <person name="Lipzen A."/>
            <person name="Chen C."/>
            <person name="Yan M."/>
            <person name="Daum C."/>
            <person name="Ng V."/>
            <person name="Clum A."/>
            <person name="Steindorff A."/>
            <person name="Ohm R.A."/>
            <person name="Martin F."/>
            <person name="Silar P."/>
            <person name="Natvig D.O."/>
            <person name="Lalanne C."/>
            <person name="Gautier V."/>
            <person name="Ament-Velasquez S.L."/>
            <person name="Kruys A."/>
            <person name="Hutchinson M.I."/>
            <person name="Powell A.J."/>
            <person name="Barry K."/>
            <person name="Miller A.N."/>
            <person name="Grigoriev I.V."/>
            <person name="Debuchy R."/>
            <person name="Gladieux P."/>
            <person name="Hiltunen Thoren M."/>
            <person name="Johannesson H."/>
        </authorList>
    </citation>
    <scope>NUCLEOTIDE SEQUENCE</scope>
    <source>
        <strain evidence="3">CBS 103.79</strain>
    </source>
</reference>
<name>A0AAN6MDR6_9PEZI</name>